<feature type="transmembrane region" description="Helical" evidence="9">
    <location>
        <begin position="37"/>
        <end position="54"/>
    </location>
</feature>
<dbReference type="GO" id="GO:0022857">
    <property type="term" value="F:transmembrane transporter activity"/>
    <property type="evidence" value="ECO:0007669"/>
    <property type="project" value="InterPro"/>
</dbReference>
<dbReference type="OrthoDB" id="9797267at2"/>
<dbReference type="InterPro" id="IPR052157">
    <property type="entry name" value="BCAA_transport_permease"/>
</dbReference>
<keyword evidence="4 9" id="KW-0812">Transmembrane</keyword>
<reference evidence="10 11" key="1">
    <citation type="submission" date="2018-05" db="EMBL/GenBank/DDBJ databases">
        <title>Genomic Encyclopedia of Type Strains, Phase IV (KMG-IV): sequencing the most valuable type-strain genomes for metagenomic binning, comparative biology and taxonomic classification.</title>
        <authorList>
            <person name="Goeker M."/>
        </authorList>
    </citation>
    <scope>NUCLEOTIDE SEQUENCE [LARGE SCALE GENOMIC DNA]</scope>
    <source>
        <strain evidence="10 11">DSM 6986</strain>
    </source>
</reference>
<sequence length="296" mass="31283">MAVYVQFLIDVLSLGSLYALMALGLVIVYGILKLVNFAYGELIMVAGYSLFLLGGTPLPWLVMAAIAVLMAIGAGIATEYAAFRPVRSKSVTAVLITSFAFSTLLQNAALLFISPRARTVPLPDIFSDTVVLGGATIPLRNILTIVAAAIMLAIFSFIMKKTVLGLAMRAAATKFTMARMLGIPANLVITSAFALSGLLAGVVSLFWLGRIGSVVPGIGLEPLLVAFIATVIGGMRSLQGAVVGGFLLALIVTTFNYSLPPELLKFRDAFTFSLVILILLWRPDGLIKGPATGQRT</sequence>
<dbReference type="Pfam" id="PF02653">
    <property type="entry name" value="BPD_transp_2"/>
    <property type="match status" value="1"/>
</dbReference>
<keyword evidence="7 9" id="KW-0472">Membrane</keyword>
<feature type="transmembrane region" description="Helical" evidence="9">
    <location>
        <begin position="142"/>
        <end position="159"/>
    </location>
</feature>
<evidence type="ECO:0000256" key="4">
    <source>
        <dbReference type="ARBA" id="ARBA00022692"/>
    </source>
</evidence>
<accession>A0A316C1K7</accession>
<dbReference type="GO" id="GO:0006865">
    <property type="term" value="P:amino acid transport"/>
    <property type="evidence" value="ECO:0007669"/>
    <property type="project" value="UniProtKB-KW"/>
</dbReference>
<evidence type="ECO:0000256" key="9">
    <source>
        <dbReference type="SAM" id="Phobius"/>
    </source>
</evidence>
<dbReference type="EMBL" id="QGGG01000009">
    <property type="protein sequence ID" value="PWJ82415.1"/>
    <property type="molecule type" value="Genomic_DNA"/>
</dbReference>
<keyword evidence="6 9" id="KW-1133">Transmembrane helix</keyword>
<evidence type="ECO:0000256" key="7">
    <source>
        <dbReference type="ARBA" id="ARBA00023136"/>
    </source>
</evidence>
<protein>
    <submittedName>
        <fullName evidence="10">Amino acid/amide ABC transporter membrane protein 1 (HAAT family)</fullName>
    </submittedName>
</protein>
<comment type="caution">
    <text evidence="10">The sequence shown here is derived from an EMBL/GenBank/DDBJ whole genome shotgun (WGS) entry which is preliminary data.</text>
</comment>
<feature type="transmembrane region" description="Helical" evidence="9">
    <location>
        <begin position="180"/>
        <end position="208"/>
    </location>
</feature>
<dbReference type="PANTHER" id="PTHR11795">
    <property type="entry name" value="BRANCHED-CHAIN AMINO ACID TRANSPORT SYSTEM PERMEASE PROTEIN LIVH"/>
    <property type="match status" value="1"/>
</dbReference>
<keyword evidence="3" id="KW-1003">Cell membrane</keyword>
<dbReference type="PANTHER" id="PTHR11795:SF445">
    <property type="entry name" value="AMINO ACID ABC TRANSPORTER PERMEASE PROTEIN"/>
    <property type="match status" value="1"/>
</dbReference>
<keyword evidence="5" id="KW-0029">Amino-acid transport</keyword>
<dbReference type="GO" id="GO:0005886">
    <property type="term" value="C:plasma membrane"/>
    <property type="evidence" value="ECO:0007669"/>
    <property type="project" value="UniProtKB-SubCell"/>
</dbReference>
<feature type="transmembrane region" description="Helical" evidence="9">
    <location>
        <begin position="240"/>
        <end position="258"/>
    </location>
</feature>
<comment type="similarity">
    <text evidence="8">Belongs to the binding-protein-dependent transport system permease family. LivHM subfamily.</text>
</comment>
<comment type="subcellular location">
    <subcellularLocation>
        <location evidence="1">Cell membrane</location>
        <topology evidence="1">Multi-pass membrane protein</topology>
    </subcellularLocation>
</comment>
<evidence type="ECO:0000256" key="8">
    <source>
        <dbReference type="ARBA" id="ARBA00037998"/>
    </source>
</evidence>
<evidence type="ECO:0000256" key="5">
    <source>
        <dbReference type="ARBA" id="ARBA00022970"/>
    </source>
</evidence>
<dbReference type="AlphaFoldDB" id="A0A316C1K7"/>
<dbReference type="RefSeq" id="WP_109613418.1">
    <property type="nucleotide sequence ID" value="NZ_QGGG01000009.1"/>
</dbReference>
<evidence type="ECO:0000313" key="11">
    <source>
        <dbReference type="Proteomes" id="UP000245396"/>
    </source>
</evidence>
<evidence type="ECO:0000256" key="2">
    <source>
        <dbReference type="ARBA" id="ARBA00022448"/>
    </source>
</evidence>
<dbReference type="CDD" id="cd06582">
    <property type="entry name" value="TM_PBP1_LivH_like"/>
    <property type="match status" value="1"/>
</dbReference>
<gene>
    <name evidence="10" type="ORF">C7441_109184</name>
</gene>
<evidence type="ECO:0000313" key="10">
    <source>
        <dbReference type="EMBL" id="PWJ82415.1"/>
    </source>
</evidence>
<organism evidence="10 11">
    <name type="scientific">Pseudaminobacter salicylatoxidans</name>
    <dbReference type="NCBI Taxonomy" id="93369"/>
    <lineage>
        <taxon>Bacteria</taxon>
        <taxon>Pseudomonadati</taxon>
        <taxon>Pseudomonadota</taxon>
        <taxon>Alphaproteobacteria</taxon>
        <taxon>Hyphomicrobiales</taxon>
        <taxon>Phyllobacteriaceae</taxon>
        <taxon>Pseudaminobacter</taxon>
    </lineage>
</organism>
<dbReference type="STRING" id="1192868.GCA_000304395_03764"/>
<dbReference type="InterPro" id="IPR001851">
    <property type="entry name" value="ABC_transp_permease"/>
</dbReference>
<evidence type="ECO:0000256" key="1">
    <source>
        <dbReference type="ARBA" id="ARBA00004651"/>
    </source>
</evidence>
<name>A0A316C1K7_PSESE</name>
<feature type="transmembrane region" description="Helical" evidence="9">
    <location>
        <begin position="12"/>
        <end position="32"/>
    </location>
</feature>
<dbReference type="Proteomes" id="UP000245396">
    <property type="component" value="Unassembled WGS sequence"/>
</dbReference>
<feature type="transmembrane region" description="Helical" evidence="9">
    <location>
        <begin position="264"/>
        <end position="281"/>
    </location>
</feature>
<keyword evidence="11" id="KW-1185">Reference proteome</keyword>
<feature type="transmembrane region" description="Helical" evidence="9">
    <location>
        <begin position="93"/>
        <end position="113"/>
    </location>
</feature>
<feature type="transmembrane region" description="Helical" evidence="9">
    <location>
        <begin position="60"/>
        <end position="81"/>
    </location>
</feature>
<keyword evidence="2" id="KW-0813">Transport</keyword>
<proteinExistence type="inferred from homology"/>
<evidence type="ECO:0000256" key="6">
    <source>
        <dbReference type="ARBA" id="ARBA00022989"/>
    </source>
</evidence>
<evidence type="ECO:0000256" key="3">
    <source>
        <dbReference type="ARBA" id="ARBA00022475"/>
    </source>
</evidence>
<feature type="transmembrane region" description="Helical" evidence="9">
    <location>
        <begin position="214"/>
        <end position="233"/>
    </location>
</feature>